<feature type="non-terminal residue" evidence="1">
    <location>
        <position position="1"/>
    </location>
</feature>
<dbReference type="AlphaFoldDB" id="A0A382MSV0"/>
<gene>
    <name evidence="1" type="ORF">METZ01_LOCUS303711</name>
</gene>
<evidence type="ECO:0000313" key="1">
    <source>
        <dbReference type="EMBL" id="SVC50857.1"/>
    </source>
</evidence>
<organism evidence="1">
    <name type="scientific">marine metagenome</name>
    <dbReference type="NCBI Taxonomy" id="408172"/>
    <lineage>
        <taxon>unclassified sequences</taxon>
        <taxon>metagenomes</taxon>
        <taxon>ecological metagenomes</taxon>
    </lineage>
</organism>
<reference evidence="1" key="1">
    <citation type="submission" date="2018-05" db="EMBL/GenBank/DDBJ databases">
        <authorList>
            <person name="Lanie J.A."/>
            <person name="Ng W.-L."/>
            <person name="Kazmierczak K.M."/>
            <person name="Andrzejewski T.M."/>
            <person name="Davidsen T.M."/>
            <person name="Wayne K.J."/>
            <person name="Tettelin H."/>
            <person name="Glass J.I."/>
            <person name="Rusch D."/>
            <person name="Podicherti R."/>
            <person name="Tsui H.-C.T."/>
            <person name="Winkler M.E."/>
        </authorList>
    </citation>
    <scope>NUCLEOTIDE SEQUENCE</scope>
</reference>
<accession>A0A382MSV0</accession>
<dbReference type="EMBL" id="UINC01095072">
    <property type="protein sequence ID" value="SVC50857.1"/>
    <property type="molecule type" value="Genomic_DNA"/>
</dbReference>
<protein>
    <submittedName>
        <fullName evidence="1">Uncharacterized protein</fullName>
    </submittedName>
</protein>
<sequence length="91" mass="10398">VSKSQDYPIEKGEVLIGSGLLKEKGNTKIDRVNYMVEYMRENGVFKHMAGGSGSDFDVEQLNQLSALYREYRKKWKGQPKRCIRESLLGPT</sequence>
<proteinExistence type="predicted"/>
<feature type="non-terminal residue" evidence="1">
    <location>
        <position position="91"/>
    </location>
</feature>
<name>A0A382MSV0_9ZZZZ</name>